<feature type="signal peptide" evidence="1">
    <location>
        <begin position="1"/>
        <end position="22"/>
    </location>
</feature>
<accession>A0A147BNV0</accession>
<evidence type="ECO:0000313" key="2">
    <source>
        <dbReference type="EMBL" id="JAR92447.1"/>
    </source>
</evidence>
<sequence length="75" mass="8981">MALWHSWCLWTAVRMLCHQALHTFHHREETYDSHRVHARASRHTQSHCHCHSLCKLLVATVSFQHLPSDRHRIHT</sequence>
<organism evidence="2">
    <name type="scientific">Ixodes ricinus</name>
    <name type="common">Common tick</name>
    <name type="synonym">Acarus ricinus</name>
    <dbReference type="NCBI Taxonomy" id="34613"/>
    <lineage>
        <taxon>Eukaryota</taxon>
        <taxon>Metazoa</taxon>
        <taxon>Ecdysozoa</taxon>
        <taxon>Arthropoda</taxon>
        <taxon>Chelicerata</taxon>
        <taxon>Arachnida</taxon>
        <taxon>Acari</taxon>
        <taxon>Parasitiformes</taxon>
        <taxon>Ixodida</taxon>
        <taxon>Ixodoidea</taxon>
        <taxon>Ixodidae</taxon>
        <taxon>Ixodinae</taxon>
        <taxon>Ixodes</taxon>
    </lineage>
</organism>
<protein>
    <submittedName>
        <fullName evidence="2">Putative hipothetical protein</fullName>
    </submittedName>
</protein>
<reference evidence="2" key="1">
    <citation type="journal article" date="2018" name="PLoS Negl. Trop. Dis.">
        <title>Sialome diversity of ticks revealed by RNAseq of single tick salivary glands.</title>
        <authorList>
            <person name="Perner J."/>
            <person name="Kropackova S."/>
            <person name="Kopacek P."/>
            <person name="Ribeiro J.M."/>
        </authorList>
    </citation>
    <scope>NUCLEOTIDE SEQUENCE</scope>
    <source>
        <strain evidence="2">Siblings of single egg batch collected in Ceske Budejovice</strain>
        <tissue evidence="2">Salivary glands</tissue>
    </source>
</reference>
<dbReference type="EMBL" id="GEGO01002957">
    <property type="protein sequence ID" value="JAR92447.1"/>
    <property type="molecule type" value="Transcribed_RNA"/>
</dbReference>
<proteinExistence type="predicted"/>
<evidence type="ECO:0000256" key="1">
    <source>
        <dbReference type="SAM" id="SignalP"/>
    </source>
</evidence>
<dbReference type="AlphaFoldDB" id="A0A147BNV0"/>
<keyword evidence="1" id="KW-0732">Signal</keyword>
<name>A0A147BNV0_IXORI</name>
<feature type="chain" id="PRO_5007542629" evidence="1">
    <location>
        <begin position="23"/>
        <end position="75"/>
    </location>
</feature>